<evidence type="ECO:0000256" key="5">
    <source>
        <dbReference type="SAM" id="Phobius"/>
    </source>
</evidence>
<keyword evidence="4 5" id="KW-0472">Membrane</keyword>
<evidence type="ECO:0000256" key="3">
    <source>
        <dbReference type="ARBA" id="ARBA00022989"/>
    </source>
</evidence>
<dbReference type="EMBL" id="JACBXS010000022">
    <property type="protein sequence ID" value="NYS25626.1"/>
    <property type="molecule type" value="Genomic_DNA"/>
</dbReference>
<dbReference type="InterPro" id="IPR004695">
    <property type="entry name" value="SLAC1/Mae1/Ssu1/TehA"/>
</dbReference>
<name>A0A7Z0KZL8_9RHOB</name>
<evidence type="ECO:0000256" key="1">
    <source>
        <dbReference type="ARBA" id="ARBA00004141"/>
    </source>
</evidence>
<feature type="transmembrane region" description="Helical" evidence="5">
    <location>
        <begin position="116"/>
        <end position="136"/>
    </location>
</feature>
<feature type="transmembrane region" description="Helical" evidence="5">
    <location>
        <begin position="148"/>
        <end position="170"/>
    </location>
</feature>
<dbReference type="GO" id="GO:0005886">
    <property type="term" value="C:plasma membrane"/>
    <property type="evidence" value="ECO:0007669"/>
    <property type="project" value="TreeGrafter"/>
</dbReference>
<dbReference type="GO" id="GO:0046583">
    <property type="term" value="F:monoatomic cation efflux transmembrane transporter activity"/>
    <property type="evidence" value="ECO:0007669"/>
    <property type="project" value="TreeGrafter"/>
</dbReference>
<proteinExistence type="predicted"/>
<keyword evidence="2 5" id="KW-0812">Transmembrane</keyword>
<evidence type="ECO:0000256" key="4">
    <source>
        <dbReference type="ARBA" id="ARBA00023136"/>
    </source>
</evidence>
<evidence type="ECO:0000256" key="2">
    <source>
        <dbReference type="ARBA" id="ARBA00022692"/>
    </source>
</evidence>
<dbReference type="AlphaFoldDB" id="A0A7Z0KZL8"/>
<protein>
    <submittedName>
        <fullName evidence="6">Tellurium resistance protein</fullName>
    </submittedName>
</protein>
<feature type="transmembrane region" description="Helical" evidence="5">
    <location>
        <begin position="261"/>
        <end position="279"/>
    </location>
</feature>
<feature type="transmembrane region" description="Helical" evidence="5">
    <location>
        <begin position="209"/>
        <end position="226"/>
    </location>
</feature>
<feature type="transmembrane region" description="Helical" evidence="5">
    <location>
        <begin position="51"/>
        <end position="73"/>
    </location>
</feature>
<comment type="subcellular location">
    <subcellularLocation>
        <location evidence="1">Membrane</location>
        <topology evidence="1">Multi-pass membrane protein</topology>
    </subcellularLocation>
</comment>
<organism evidence="6 7">
    <name type="scientific">Rhabdonatronobacter sediminivivens</name>
    <dbReference type="NCBI Taxonomy" id="2743469"/>
    <lineage>
        <taxon>Bacteria</taxon>
        <taxon>Pseudomonadati</taxon>
        <taxon>Pseudomonadota</taxon>
        <taxon>Alphaproteobacteria</taxon>
        <taxon>Rhodobacterales</taxon>
        <taxon>Paracoccaceae</taxon>
        <taxon>Rhabdonatronobacter</taxon>
    </lineage>
</organism>
<accession>A0A7Z0KZL8</accession>
<dbReference type="Gene3D" id="1.50.10.150">
    <property type="entry name" value="Voltage-dependent anion channel"/>
    <property type="match status" value="1"/>
</dbReference>
<evidence type="ECO:0000313" key="7">
    <source>
        <dbReference type="Proteomes" id="UP000529417"/>
    </source>
</evidence>
<feature type="transmembrane region" description="Helical" evidence="5">
    <location>
        <begin position="176"/>
        <end position="197"/>
    </location>
</feature>
<keyword evidence="3 5" id="KW-1133">Transmembrane helix</keyword>
<evidence type="ECO:0000313" key="6">
    <source>
        <dbReference type="EMBL" id="NYS25626.1"/>
    </source>
</evidence>
<dbReference type="CDD" id="cd09322">
    <property type="entry name" value="TDT_TehA_like"/>
    <property type="match status" value="1"/>
</dbReference>
<dbReference type="Proteomes" id="UP000529417">
    <property type="component" value="Unassembled WGS sequence"/>
</dbReference>
<reference evidence="6 7" key="1">
    <citation type="journal article" date="2000" name="Arch. Microbiol.">
        <title>Rhodobaca bogoriensis gen. nov. and sp. nov., an alkaliphilic purple nonsulfur bacterium from African Rift Valley soda lakes.</title>
        <authorList>
            <person name="Milford A.D."/>
            <person name="Achenbach L.A."/>
            <person name="Jung D.O."/>
            <person name="Madigan M.T."/>
        </authorList>
    </citation>
    <scope>NUCLEOTIDE SEQUENCE [LARGE SCALE GENOMIC DNA]</scope>
    <source>
        <strain evidence="6 7">2376</strain>
    </source>
</reference>
<dbReference type="PANTHER" id="PTHR37955">
    <property type="entry name" value="TELLURITE RESISTANCE PROTEIN TEHA"/>
    <property type="match status" value="1"/>
</dbReference>
<keyword evidence="7" id="KW-1185">Reference proteome</keyword>
<dbReference type="Pfam" id="PF03595">
    <property type="entry name" value="SLAC1"/>
    <property type="match status" value="1"/>
</dbReference>
<comment type="caution">
    <text evidence="6">The sequence shown here is derived from an EMBL/GenBank/DDBJ whole genome shotgun (WGS) entry which is preliminary data.</text>
</comment>
<dbReference type="RefSeq" id="WP_179906426.1">
    <property type="nucleotide sequence ID" value="NZ_JACBXS010000022.1"/>
</dbReference>
<dbReference type="InterPro" id="IPR038665">
    <property type="entry name" value="Voltage-dep_anion_channel_sf"/>
</dbReference>
<feature type="transmembrane region" description="Helical" evidence="5">
    <location>
        <begin position="93"/>
        <end position="110"/>
    </location>
</feature>
<gene>
    <name evidence="6" type="ORF">HUK65_11545</name>
</gene>
<sequence length="326" mass="33401">MSRRPLPPPFPPRPKGLWRDTPPAIFPPIMGLMGLGLGWREATTTLGAPSGIGDLVLGAAAMLLLFCLIAWLAKPLRRPGVISEELRVLPGRAGMAAMVLSLVLLAAALVPLAPGLALGVLGVAVVGHLALMGLVIRTLLTGPEEGRVVTPVFHLVFVGPILWPLSALPLGFDAQAVLWATIPVALVIWAVSAVQLIRRIPPAPLRPLLAIHLAPASLFAIVASQFELVVLANASALLAAAILVALLGSARWITAAGFSPLWGAFTFPLAAFATALLSVSGGAGLVGVLGGVALVAATLAIPPIAFKVLQAWAKGSLAARTNAAVA</sequence>
<dbReference type="InterPro" id="IPR052951">
    <property type="entry name" value="Tellurite_res_ion_channel"/>
</dbReference>
<feature type="transmembrane region" description="Helical" evidence="5">
    <location>
        <begin position="285"/>
        <end position="306"/>
    </location>
</feature>
<dbReference type="PANTHER" id="PTHR37955:SF1">
    <property type="entry name" value="DEP DOMAIN-CONTAINING PROTEIN"/>
    <property type="match status" value="1"/>
</dbReference>
<feature type="transmembrane region" description="Helical" evidence="5">
    <location>
        <begin position="232"/>
        <end position="254"/>
    </location>
</feature>